<dbReference type="InterPro" id="IPR036779">
    <property type="entry name" value="LysM_dom_sf"/>
</dbReference>
<dbReference type="CDD" id="cd00118">
    <property type="entry name" value="LysM"/>
    <property type="match status" value="1"/>
</dbReference>
<feature type="compositionally biased region" description="Basic and acidic residues" evidence="1">
    <location>
        <begin position="102"/>
        <end position="128"/>
    </location>
</feature>
<reference evidence="3 4" key="1">
    <citation type="submission" date="2017-09" db="EMBL/GenBank/DDBJ databases">
        <authorList>
            <person name="Ehlers B."/>
            <person name="Leendertz F.H."/>
        </authorList>
    </citation>
    <scope>NUCLEOTIDE SEQUENCE [LARGE SCALE GENOMIC DNA]</scope>
    <source>
        <strain evidence="3 4">DSM 18289</strain>
    </source>
</reference>
<feature type="domain" description="LysM" evidence="2">
    <location>
        <begin position="524"/>
        <end position="573"/>
    </location>
</feature>
<dbReference type="PANTHER" id="PTHR34700:SF4">
    <property type="entry name" value="PHAGE-LIKE ELEMENT PBSX PROTEIN XKDP"/>
    <property type="match status" value="1"/>
</dbReference>
<accession>A0A285NGS1</accession>
<feature type="compositionally biased region" description="Polar residues" evidence="1">
    <location>
        <begin position="489"/>
        <end position="500"/>
    </location>
</feature>
<keyword evidence="4" id="KW-1185">Reference proteome</keyword>
<evidence type="ECO:0000256" key="1">
    <source>
        <dbReference type="SAM" id="MobiDB-lite"/>
    </source>
</evidence>
<evidence type="ECO:0000259" key="2">
    <source>
        <dbReference type="PROSITE" id="PS51782"/>
    </source>
</evidence>
<dbReference type="PANTHER" id="PTHR34700">
    <property type="entry name" value="POTASSIUM BINDING PROTEIN KBP"/>
    <property type="match status" value="1"/>
</dbReference>
<dbReference type="AlphaFoldDB" id="A0A285NGS1"/>
<organism evidence="3 4">
    <name type="scientific">Cohaesibacter gelatinilyticus</name>
    <dbReference type="NCBI Taxonomy" id="372072"/>
    <lineage>
        <taxon>Bacteria</taxon>
        <taxon>Pseudomonadati</taxon>
        <taxon>Pseudomonadota</taxon>
        <taxon>Alphaproteobacteria</taxon>
        <taxon>Hyphomicrobiales</taxon>
        <taxon>Cohaesibacteraceae</taxon>
    </lineage>
</organism>
<feature type="compositionally biased region" description="Low complexity" evidence="1">
    <location>
        <begin position="42"/>
        <end position="56"/>
    </location>
</feature>
<dbReference type="InterPro" id="IPR018392">
    <property type="entry name" value="LysM"/>
</dbReference>
<dbReference type="Gene3D" id="3.10.350.10">
    <property type="entry name" value="LysM domain"/>
    <property type="match status" value="1"/>
</dbReference>
<dbReference type="InterPro" id="IPR052196">
    <property type="entry name" value="Bact_Kbp"/>
</dbReference>
<feature type="region of interest" description="Disordered" evidence="1">
    <location>
        <begin position="33"/>
        <end position="136"/>
    </location>
</feature>
<protein>
    <submittedName>
        <fullName evidence="3">Nucleoid-associated protein YgaU, contains BON and LysM domains</fullName>
    </submittedName>
</protein>
<feature type="region of interest" description="Disordered" evidence="1">
    <location>
        <begin position="480"/>
        <end position="500"/>
    </location>
</feature>
<dbReference type="EMBL" id="OBEL01000001">
    <property type="protein sequence ID" value="SNZ08103.1"/>
    <property type="molecule type" value="Genomic_DNA"/>
</dbReference>
<sequence length="598" mass="62941">MKNKNLVVTIGVLIVGAVLAWFGFGDKMVQQAEKAEPQEVVTTTPSQTSSQSPSTSGETKKNEAADKSAVANAEVKKEGEEKPSESAKDDKSAETAPAAVADMKKTEEPASEETTKNEAHTTDAETGKAEAPNKPVKEVANKAADAMTKNAEAKPEAKATDAVKSTKDTLTTGAIVPSFDVVRVEPDGNTLVAGKASPGAIVELMNGDRVLAKATADDSGAWVMILEEALRKGVHDLSLAAKADEGADPIVSKSNIAVAIPESGELLVVESEPGQASKILAQIAKTQPKQEVAKFAEKATEMAKKPAEVAGKVMEKAGEAVDAAKAMADKADDMAKKAMADASAADKEATEKPTEMADKTLVDAEPKADATEMMKTEPAKTEMVQQKPVEPVQASISVKAIELEGDVLYVAGDAKPAGSVLRLYVDNRAISDSESSEAGTFLFDGPISLGVGSHDVRVDLLSGPDGKVLTRAQVSFEKKAPVMAKKDTPSNGSAAQDTGTNGQIANAVASEANGDVTPQVVNSRKVIIRRGDNLWEIARRVYGAGIRYSTIYDGNTEQIRDPHWIYPGQVFDLPEGEDGWERNYDAVEAPSADVVNSQ</sequence>
<evidence type="ECO:0000313" key="3">
    <source>
        <dbReference type="EMBL" id="SNZ08103.1"/>
    </source>
</evidence>
<dbReference type="Pfam" id="PF01476">
    <property type="entry name" value="LysM"/>
    <property type="match status" value="1"/>
</dbReference>
<evidence type="ECO:0000313" key="4">
    <source>
        <dbReference type="Proteomes" id="UP000219439"/>
    </source>
</evidence>
<dbReference type="OrthoDB" id="370541at2"/>
<feature type="compositionally biased region" description="Basic and acidic residues" evidence="1">
    <location>
        <begin position="74"/>
        <end position="93"/>
    </location>
</feature>
<dbReference type="RefSeq" id="WP_097152623.1">
    <property type="nucleotide sequence ID" value="NZ_OBEL01000001.1"/>
</dbReference>
<proteinExistence type="predicted"/>
<gene>
    <name evidence="3" type="ORF">SAMN06265368_1455</name>
</gene>
<name>A0A285NGS1_9HYPH</name>
<dbReference type="Proteomes" id="UP000219439">
    <property type="component" value="Unassembled WGS sequence"/>
</dbReference>
<dbReference type="PROSITE" id="PS51782">
    <property type="entry name" value="LYSM"/>
    <property type="match status" value="1"/>
</dbReference>